<gene>
    <name evidence="2" type="ORF">TIFTF001_055853</name>
</gene>
<sequence length="91" mass="9869">MGSRRHTWAPRRPCGAPGAPRAPGARVWRQAPVCGARRPCLVPSALVGRQAPVWGARRPCGNITFVVNEYNGTFQKGTSTKEKPYGSHCRG</sequence>
<dbReference type="Proteomes" id="UP001187192">
    <property type="component" value="Unassembled WGS sequence"/>
</dbReference>
<evidence type="ECO:0000313" key="3">
    <source>
        <dbReference type="Proteomes" id="UP001187192"/>
    </source>
</evidence>
<feature type="region of interest" description="Disordered" evidence="1">
    <location>
        <begin position="1"/>
        <end position="25"/>
    </location>
</feature>
<proteinExistence type="predicted"/>
<evidence type="ECO:0000256" key="1">
    <source>
        <dbReference type="SAM" id="MobiDB-lite"/>
    </source>
</evidence>
<dbReference type="EMBL" id="BTGU01018767">
    <property type="protein sequence ID" value="GMN70698.1"/>
    <property type="molecule type" value="Genomic_DNA"/>
</dbReference>
<name>A0AA88JBD5_FICCA</name>
<accession>A0AA88JBD5</accession>
<keyword evidence="3" id="KW-1185">Reference proteome</keyword>
<evidence type="ECO:0000313" key="2">
    <source>
        <dbReference type="EMBL" id="GMN70698.1"/>
    </source>
</evidence>
<protein>
    <submittedName>
        <fullName evidence="2">Uncharacterized protein</fullName>
    </submittedName>
</protein>
<reference evidence="2" key="1">
    <citation type="submission" date="2023-07" db="EMBL/GenBank/DDBJ databases">
        <title>draft genome sequence of fig (Ficus carica).</title>
        <authorList>
            <person name="Takahashi T."/>
            <person name="Nishimura K."/>
        </authorList>
    </citation>
    <scope>NUCLEOTIDE SEQUENCE</scope>
</reference>
<comment type="caution">
    <text evidence="2">The sequence shown here is derived from an EMBL/GenBank/DDBJ whole genome shotgun (WGS) entry which is preliminary data.</text>
</comment>
<organism evidence="2 3">
    <name type="scientific">Ficus carica</name>
    <name type="common">Common fig</name>
    <dbReference type="NCBI Taxonomy" id="3494"/>
    <lineage>
        <taxon>Eukaryota</taxon>
        <taxon>Viridiplantae</taxon>
        <taxon>Streptophyta</taxon>
        <taxon>Embryophyta</taxon>
        <taxon>Tracheophyta</taxon>
        <taxon>Spermatophyta</taxon>
        <taxon>Magnoliopsida</taxon>
        <taxon>eudicotyledons</taxon>
        <taxon>Gunneridae</taxon>
        <taxon>Pentapetalae</taxon>
        <taxon>rosids</taxon>
        <taxon>fabids</taxon>
        <taxon>Rosales</taxon>
        <taxon>Moraceae</taxon>
        <taxon>Ficeae</taxon>
        <taxon>Ficus</taxon>
    </lineage>
</organism>
<feature type="compositionally biased region" description="Low complexity" evidence="1">
    <location>
        <begin position="10"/>
        <end position="25"/>
    </location>
</feature>
<dbReference type="AlphaFoldDB" id="A0AA88JBD5"/>